<keyword evidence="3" id="KW-1185">Reference proteome</keyword>
<evidence type="ECO:0008006" key="4">
    <source>
        <dbReference type="Google" id="ProtNLM"/>
    </source>
</evidence>
<feature type="signal peptide" evidence="1">
    <location>
        <begin position="1"/>
        <end position="22"/>
    </location>
</feature>
<protein>
    <recommendedName>
        <fullName evidence="4">Lipoprotein</fullName>
    </recommendedName>
</protein>
<proteinExistence type="predicted"/>
<gene>
    <name evidence="2" type="ORF">DWV00_04805</name>
</gene>
<dbReference type="OrthoDB" id="9103420at2"/>
<feature type="chain" id="PRO_5017754280" description="Lipoprotein" evidence="1">
    <location>
        <begin position="23"/>
        <end position="114"/>
    </location>
</feature>
<sequence length="114" mass="11986">MSQRNKKISIALALAASTLLSACGGSPSESDVRAALEKQVEAGRQQAEQFAGKNSFLEQQAAEQKKAVDEVKLIGCKADGDKAYLCDVEGKAGAARVRMLKGSDGWLAVDADKS</sequence>
<comment type="caution">
    <text evidence="2">The sequence shown here is derived from an EMBL/GenBank/DDBJ whole genome shotgun (WGS) entry which is preliminary data.</text>
</comment>
<evidence type="ECO:0000313" key="3">
    <source>
        <dbReference type="Proteomes" id="UP000256838"/>
    </source>
</evidence>
<name>A0A3D8K3Z2_9BURK</name>
<dbReference type="Proteomes" id="UP000256838">
    <property type="component" value="Unassembled WGS sequence"/>
</dbReference>
<reference evidence="2 3" key="1">
    <citation type="submission" date="2018-08" db="EMBL/GenBank/DDBJ databases">
        <title>Paraburkholderia sp. DHOM06 isolated from forest soil.</title>
        <authorList>
            <person name="Gao Z.-H."/>
            <person name="Qiu L.-H."/>
        </authorList>
    </citation>
    <scope>NUCLEOTIDE SEQUENCE [LARGE SCALE GENOMIC DNA]</scope>
    <source>
        <strain evidence="2 3">DHOM06</strain>
    </source>
</reference>
<keyword evidence="1" id="KW-0732">Signal</keyword>
<evidence type="ECO:0000313" key="2">
    <source>
        <dbReference type="EMBL" id="RDU99742.1"/>
    </source>
</evidence>
<dbReference type="PROSITE" id="PS51257">
    <property type="entry name" value="PROKAR_LIPOPROTEIN"/>
    <property type="match status" value="1"/>
</dbReference>
<accession>A0A3D8K3Z2</accession>
<dbReference type="EMBL" id="QRGA01000003">
    <property type="protein sequence ID" value="RDU99742.1"/>
    <property type="molecule type" value="Genomic_DNA"/>
</dbReference>
<evidence type="ECO:0000256" key="1">
    <source>
        <dbReference type="SAM" id="SignalP"/>
    </source>
</evidence>
<dbReference type="RefSeq" id="WP_115532410.1">
    <property type="nucleotide sequence ID" value="NZ_QRGA01000003.1"/>
</dbReference>
<organism evidence="2 3">
    <name type="scientific">Trinickia dinghuensis</name>
    <dbReference type="NCBI Taxonomy" id="2291023"/>
    <lineage>
        <taxon>Bacteria</taxon>
        <taxon>Pseudomonadati</taxon>
        <taxon>Pseudomonadota</taxon>
        <taxon>Betaproteobacteria</taxon>
        <taxon>Burkholderiales</taxon>
        <taxon>Burkholderiaceae</taxon>
        <taxon>Trinickia</taxon>
    </lineage>
</organism>
<dbReference type="AlphaFoldDB" id="A0A3D8K3Z2"/>